<name>A0A8J3RIV5_9ACTN</name>
<dbReference type="GO" id="GO:0004567">
    <property type="term" value="F:beta-mannosidase activity"/>
    <property type="evidence" value="ECO:0007669"/>
    <property type="project" value="UniProtKB-EC"/>
</dbReference>
<dbReference type="PANTHER" id="PTHR43730">
    <property type="entry name" value="BETA-MANNOSIDASE"/>
    <property type="match status" value="1"/>
</dbReference>
<dbReference type="EMBL" id="BOOH01000017">
    <property type="protein sequence ID" value="GIH75660.1"/>
    <property type="molecule type" value="Genomic_DNA"/>
</dbReference>
<evidence type="ECO:0000313" key="9">
    <source>
        <dbReference type="EMBL" id="GIH75660.1"/>
    </source>
</evidence>
<dbReference type="Pfam" id="PF22666">
    <property type="entry name" value="Glyco_hydro_2_N2"/>
    <property type="match status" value="1"/>
</dbReference>
<evidence type="ECO:0000259" key="7">
    <source>
        <dbReference type="Pfam" id="PF00703"/>
    </source>
</evidence>
<comment type="catalytic activity">
    <reaction evidence="1">
        <text>Hydrolysis of terminal, non-reducing beta-D-mannose residues in beta-D-mannosides.</text>
        <dbReference type="EC" id="3.2.1.25"/>
    </reaction>
</comment>
<dbReference type="Gene3D" id="2.60.120.260">
    <property type="entry name" value="Galactose-binding domain-like"/>
    <property type="match status" value="1"/>
</dbReference>
<evidence type="ECO:0000256" key="6">
    <source>
        <dbReference type="SAM" id="MobiDB-lite"/>
    </source>
</evidence>
<feature type="domain" description="Glycoside hydrolase family 2 immunoglobulin-like beta-sandwich" evidence="7">
    <location>
        <begin position="194"/>
        <end position="280"/>
    </location>
</feature>
<dbReference type="InterPro" id="IPR054593">
    <property type="entry name" value="Beta-mannosidase-like_N2"/>
</dbReference>
<keyword evidence="10" id="KW-1185">Reference proteome</keyword>
<dbReference type="Proteomes" id="UP000616724">
    <property type="component" value="Unassembled WGS sequence"/>
</dbReference>
<evidence type="ECO:0000313" key="10">
    <source>
        <dbReference type="Proteomes" id="UP000616724"/>
    </source>
</evidence>
<protein>
    <recommendedName>
        <fullName evidence="3">beta-mannosidase</fullName>
        <ecNumber evidence="3">3.2.1.25</ecNumber>
    </recommendedName>
</protein>
<dbReference type="InterPro" id="IPR050887">
    <property type="entry name" value="Beta-mannosidase_GH2"/>
</dbReference>
<dbReference type="InterPro" id="IPR008979">
    <property type="entry name" value="Galactose-bd-like_sf"/>
</dbReference>
<comment type="similarity">
    <text evidence="2">Belongs to the glycosyl hydrolase 2 family.</text>
</comment>
<dbReference type="RefSeq" id="WP_203890324.1">
    <property type="nucleotide sequence ID" value="NZ_BOOH01000017.1"/>
</dbReference>
<evidence type="ECO:0000256" key="3">
    <source>
        <dbReference type="ARBA" id="ARBA00012754"/>
    </source>
</evidence>
<gene>
    <name evidence="9" type="ORF">Plo01_20890</name>
</gene>
<dbReference type="FunFam" id="3.20.20.80:FF:000050">
    <property type="entry name" value="Beta-mannosidase B"/>
    <property type="match status" value="1"/>
</dbReference>
<dbReference type="SUPFAM" id="SSF51445">
    <property type="entry name" value="(Trans)glycosidases"/>
    <property type="match status" value="1"/>
</dbReference>
<proteinExistence type="inferred from homology"/>
<dbReference type="PANTHER" id="PTHR43730:SF1">
    <property type="entry name" value="BETA-MANNOSIDASE"/>
    <property type="match status" value="1"/>
</dbReference>
<dbReference type="AlphaFoldDB" id="A0A8J3RIV5"/>
<dbReference type="Pfam" id="PF00703">
    <property type="entry name" value="Glyco_hydro_2"/>
    <property type="match status" value="1"/>
</dbReference>
<dbReference type="InterPro" id="IPR036156">
    <property type="entry name" value="Beta-gal/glucu_dom_sf"/>
</dbReference>
<evidence type="ECO:0000256" key="1">
    <source>
        <dbReference type="ARBA" id="ARBA00000829"/>
    </source>
</evidence>
<dbReference type="GO" id="GO:0005975">
    <property type="term" value="P:carbohydrate metabolic process"/>
    <property type="evidence" value="ECO:0007669"/>
    <property type="project" value="InterPro"/>
</dbReference>
<dbReference type="SUPFAM" id="SSF49303">
    <property type="entry name" value="beta-Galactosidase/glucuronidase domain"/>
    <property type="match status" value="1"/>
</dbReference>
<feature type="region of interest" description="Disordered" evidence="6">
    <location>
        <begin position="286"/>
        <end position="309"/>
    </location>
</feature>
<dbReference type="InterPro" id="IPR006102">
    <property type="entry name" value="Ig-like_GH2"/>
</dbReference>
<dbReference type="InterPro" id="IPR013783">
    <property type="entry name" value="Ig-like_fold"/>
</dbReference>
<keyword evidence="4" id="KW-0378">Hydrolase</keyword>
<evidence type="ECO:0000256" key="5">
    <source>
        <dbReference type="ARBA" id="ARBA00023295"/>
    </source>
</evidence>
<organism evidence="9 10">
    <name type="scientific">Planobispora longispora</name>
    <dbReference type="NCBI Taxonomy" id="28887"/>
    <lineage>
        <taxon>Bacteria</taxon>
        <taxon>Bacillati</taxon>
        <taxon>Actinomycetota</taxon>
        <taxon>Actinomycetes</taxon>
        <taxon>Streptosporangiales</taxon>
        <taxon>Streptosporangiaceae</taxon>
        <taxon>Planobispora</taxon>
    </lineage>
</organism>
<evidence type="ECO:0000256" key="4">
    <source>
        <dbReference type="ARBA" id="ARBA00022801"/>
    </source>
</evidence>
<feature type="domain" description="Beta-mannosidase-like galactose-binding" evidence="8">
    <location>
        <begin position="11"/>
        <end position="178"/>
    </location>
</feature>
<keyword evidence="5" id="KW-0326">Glycosidase</keyword>
<accession>A0A8J3RIV5</accession>
<reference evidence="9 10" key="1">
    <citation type="submission" date="2021-01" db="EMBL/GenBank/DDBJ databases">
        <title>Whole genome shotgun sequence of Planobispora longispora NBRC 13918.</title>
        <authorList>
            <person name="Komaki H."/>
            <person name="Tamura T."/>
        </authorList>
    </citation>
    <scope>NUCLEOTIDE SEQUENCE [LARGE SCALE GENOMIC DNA]</scope>
    <source>
        <strain evidence="9 10">NBRC 13918</strain>
    </source>
</reference>
<dbReference type="SUPFAM" id="SSF49785">
    <property type="entry name" value="Galactose-binding domain-like"/>
    <property type="match status" value="1"/>
</dbReference>
<evidence type="ECO:0000259" key="8">
    <source>
        <dbReference type="Pfam" id="PF22666"/>
    </source>
</evidence>
<sequence length="835" mass="91370">MTSYRPLHDGWTLTAVAQDAGVAGVAATVPGCVHTDLLAAGIIEDPYLDDNESRLAWIGRTGWAYETTFAWTADGHERTDLVCEGLDTVATVILNGVRIADTANQHRSYRFPVRHLLREGDNTLTVLFDSPYAYAEARQAALGERPGPYDEPYAFIRKMACNFGWDWGPTLVTSGIWRPIGLESWSGARLAEVRPLVTADGAVGRVEVHVAVERATEGPLTVTAEVAGGPEVPGIAAEARLSAGERRGVLTLTVPEPERWWPRGYGAQPRYDLTVRLDAARDATGDAAGEAAGAEGQDASGTPGTVTSGTGTLGTVTRKIGFRSVRLDRTGGAFTLHVNDVPVFVRGANWIPDDCFPARVTRERLAGRFEQALGAGINLLRVWGGGLYESEDFYDLADERGLLVWQDFPFACAAYPEEEPFRSEVEAEARENVARLAHRPSLVLWCGNNENIEGHADWGWQEELAGRSWGSGFYYDLLPSIVAELDPTRPYWPGSPYSGAPGLPPNDPASGTIHIWDVWNREDYTRYAAYRPRFVAEFGFQGPPAYATLRRAVSGELTPDAPLVLHHQKAIDGNGKLLRGLGEHLPRPGTFDDWHYYTQLNQARAITYGIERFRALAPHCMGTIVWQLNDCWPVTSWAAVDGDGRRKPLWYALRRVYADRLLGVLDGVVAVVNDGDEPWRGELELVRHSLDGEPLAKETVAVEAAPRSVTRVEMPAAAGTPGDPARELLVARLGESRTVAFFAEDTRVAFPEAAYDARAEPVPGGYRVTVTARTLLRELALFPDRIDPAASVDDMLVTLLPGESATFHVAAGRELDPAELTGYPVLRCVNETRRS</sequence>
<dbReference type="EC" id="3.2.1.25" evidence="3"/>
<comment type="caution">
    <text evidence="9">The sequence shown here is derived from an EMBL/GenBank/DDBJ whole genome shotgun (WGS) entry which is preliminary data.</text>
</comment>
<dbReference type="GO" id="GO:0006516">
    <property type="term" value="P:glycoprotein catabolic process"/>
    <property type="evidence" value="ECO:0007669"/>
    <property type="project" value="TreeGrafter"/>
</dbReference>
<evidence type="ECO:0000256" key="2">
    <source>
        <dbReference type="ARBA" id="ARBA00007401"/>
    </source>
</evidence>
<dbReference type="InterPro" id="IPR017853">
    <property type="entry name" value="GH"/>
</dbReference>
<dbReference type="Gene3D" id="3.20.20.80">
    <property type="entry name" value="Glycosidases"/>
    <property type="match status" value="1"/>
</dbReference>
<dbReference type="Gene3D" id="2.60.40.10">
    <property type="entry name" value="Immunoglobulins"/>
    <property type="match status" value="1"/>
</dbReference>